<dbReference type="Proteomes" id="UP001155182">
    <property type="component" value="Unassembled WGS sequence"/>
</dbReference>
<feature type="region of interest" description="Disordered" evidence="1">
    <location>
        <begin position="1"/>
        <end position="20"/>
    </location>
</feature>
<evidence type="ECO:0000313" key="3">
    <source>
        <dbReference type="Proteomes" id="UP001155182"/>
    </source>
</evidence>
<keyword evidence="3" id="KW-1185">Reference proteome</keyword>
<dbReference type="AlphaFoldDB" id="A0A9X2JCA2"/>
<reference evidence="2" key="1">
    <citation type="submission" date="2022-06" db="EMBL/GenBank/DDBJ databases">
        <title>Solitalea sp. MAHUQ-68 isolated from rhizospheric soil.</title>
        <authorList>
            <person name="Huq M.A."/>
        </authorList>
    </citation>
    <scope>NUCLEOTIDE SEQUENCE</scope>
    <source>
        <strain evidence="2">MAHUQ-68</strain>
    </source>
</reference>
<sequence>MKTIPSQTETQMETFEESHLSIKSRHTQEFNLAKIIAELRTYRDRVISPWAIILVRFSDDTDPLPPLTKYEDLFTRRGRGDLNMVDFFYEMSHHKIDISGSRVFGWYTLDQRRADYVGNVYPQPVGKINRNGLLDAARAKAIAAGVNLADYSGVVVSGLNAVDLCGWVGGMAALCDSFSLSPSLMGQEMGHGYGLDHARLNGSTEDYRDPWDVMSTAAYPWMEADHSEFTKVGPGLNAWSMRSLGWLDETRVWSTTSNAFDTTIQLRPLHSHELSGHLAAQIGEYLIEFRIPERWDAAIPRPCILVHRFNSNHSYLMPAHSGSQDIVAGDKFQEGIPDLSIFGYKLVEVVQIDVASKTAIIRLRQHPSSIRDIEKEIAAKVLGGIPVDGEGFIIIGGKIIRVPPRGPITEIVKQLSNYLELDNFTIGRANAISIQKQILESIIISTASLHQETLPFSEHPPGYNHKSSENH</sequence>
<dbReference type="EMBL" id="JAMWYS010000006">
    <property type="protein sequence ID" value="MCO4291565.1"/>
    <property type="molecule type" value="Genomic_DNA"/>
</dbReference>
<evidence type="ECO:0000313" key="2">
    <source>
        <dbReference type="EMBL" id="MCO4291565.1"/>
    </source>
</evidence>
<gene>
    <name evidence="2" type="ORF">NF867_01640</name>
</gene>
<dbReference type="RefSeq" id="WP_252585801.1">
    <property type="nucleotide sequence ID" value="NZ_JAMWYS010000006.1"/>
</dbReference>
<name>A0A9X2JCA2_9SPHI</name>
<evidence type="ECO:0000256" key="1">
    <source>
        <dbReference type="SAM" id="MobiDB-lite"/>
    </source>
</evidence>
<proteinExistence type="predicted"/>
<comment type="caution">
    <text evidence="2">The sequence shown here is derived from an EMBL/GenBank/DDBJ whole genome shotgun (WGS) entry which is preliminary data.</text>
</comment>
<organism evidence="2 3">
    <name type="scientific">Solitalea agri</name>
    <dbReference type="NCBI Taxonomy" id="2953739"/>
    <lineage>
        <taxon>Bacteria</taxon>
        <taxon>Pseudomonadati</taxon>
        <taxon>Bacteroidota</taxon>
        <taxon>Sphingobacteriia</taxon>
        <taxon>Sphingobacteriales</taxon>
        <taxon>Sphingobacteriaceae</taxon>
        <taxon>Solitalea</taxon>
    </lineage>
</organism>
<feature type="compositionally biased region" description="Polar residues" evidence="1">
    <location>
        <begin position="1"/>
        <end position="13"/>
    </location>
</feature>
<accession>A0A9X2JCA2</accession>
<protein>
    <submittedName>
        <fullName evidence="2">Uncharacterized protein</fullName>
    </submittedName>
</protein>